<protein>
    <submittedName>
        <fullName evidence="2">44685_t:CDS:1</fullName>
    </submittedName>
</protein>
<evidence type="ECO:0000313" key="3">
    <source>
        <dbReference type="Proteomes" id="UP000789901"/>
    </source>
</evidence>
<reference evidence="2 3" key="1">
    <citation type="submission" date="2021-06" db="EMBL/GenBank/DDBJ databases">
        <authorList>
            <person name="Kallberg Y."/>
            <person name="Tangrot J."/>
            <person name="Rosling A."/>
        </authorList>
    </citation>
    <scope>NUCLEOTIDE SEQUENCE [LARGE SCALE GENOMIC DNA]</scope>
    <source>
        <strain evidence="2 3">120-4 pot B 10/14</strain>
    </source>
</reference>
<dbReference type="EMBL" id="CAJVQB010009231">
    <property type="protein sequence ID" value="CAG8728013.1"/>
    <property type="molecule type" value="Genomic_DNA"/>
</dbReference>
<evidence type="ECO:0000313" key="2">
    <source>
        <dbReference type="EMBL" id="CAG8728013.1"/>
    </source>
</evidence>
<comment type="caution">
    <text evidence="2">The sequence shown here is derived from an EMBL/GenBank/DDBJ whole genome shotgun (WGS) entry which is preliminary data.</text>
</comment>
<organism evidence="2 3">
    <name type="scientific">Gigaspora margarita</name>
    <dbReference type="NCBI Taxonomy" id="4874"/>
    <lineage>
        <taxon>Eukaryota</taxon>
        <taxon>Fungi</taxon>
        <taxon>Fungi incertae sedis</taxon>
        <taxon>Mucoromycota</taxon>
        <taxon>Glomeromycotina</taxon>
        <taxon>Glomeromycetes</taxon>
        <taxon>Diversisporales</taxon>
        <taxon>Gigasporaceae</taxon>
        <taxon>Gigaspora</taxon>
    </lineage>
</organism>
<gene>
    <name evidence="2" type="ORF">GMARGA_LOCUS14125</name>
</gene>
<proteinExistence type="predicted"/>
<evidence type="ECO:0000256" key="1">
    <source>
        <dbReference type="SAM" id="MobiDB-lite"/>
    </source>
</evidence>
<name>A0ABN7V4M7_GIGMA</name>
<keyword evidence="3" id="KW-1185">Reference proteome</keyword>
<feature type="region of interest" description="Disordered" evidence="1">
    <location>
        <begin position="1"/>
        <end position="49"/>
    </location>
</feature>
<feature type="compositionally biased region" description="Basic and acidic residues" evidence="1">
    <location>
        <begin position="1"/>
        <end position="13"/>
    </location>
</feature>
<dbReference type="Proteomes" id="UP000789901">
    <property type="component" value="Unassembled WGS sequence"/>
</dbReference>
<sequence>MAKWEEKEGIIKDNKRKPQATKEISDSKIANTNGKKEREQKKPRPSIRR</sequence>
<accession>A0ABN7V4M7</accession>